<evidence type="ECO:0000256" key="12">
    <source>
        <dbReference type="ARBA" id="ARBA00023316"/>
    </source>
</evidence>
<feature type="domain" description="Penicillin-binding protein transpeptidase" evidence="16">
    <location>
        <begin position="487"/>
        <end position="612"/>
    </location>
</feature>
<proteinExistence type="predicted"/>
<comment type="subcellular location">
    <subcellularLocation>
        <location evidence="1">Cell membrane</location>
    </subcellularLocation>
</comment>
<gene>
    <name evidence="18" type="ORF">A3C05_00525</name>
</gene>
<evidence type="ECO:0000259" key="17">
    <source>
        <dbReference type="Pfam" id="PF00912"/>
    </source>
</evidence>
<dbReference type="EC" id="2.4.99.28" evidence="13"/>
<evidence type="ECO:0000256" key="3">
    <source>
        <dbReference type="ARBA" id="ARBA00022645"/>
    </source>
</evidence>
<keyword evidence="4" id="KW-0645">Protease</keyword>
<keyword evidence="2" id="KW-1003">Cell membrane</keyword>
<evidence type="ECO:0000256" key="6">
    <source>
        <dbReference type="ARBA" id="ARBA00022679"/>
    </source>
</evidence>
<dbReference type="PANTHER" id="PTHR32282">
    <property type="entry name" value="BINDING PROTEIN TRANSPEPTIDASE, PUTATIVE-RELATED"/>
    <property type="match status" value="1"/>
</dbReference>
<evidence type="ECO:0000256" key="2">
    <source>
        <dbReference type="ARBA" id="ARBA00022475"/>
    </source>
</evidence>
<keyword evidence="8" id="KW-0133">Cell shape</keyword>
<dbReference type="InterPro" id="IPR012338">
    <property type="entry name" value="Beta-lactam/transpept-like"/>
</dbReference>
<dbReference type="GO" id="GO:0006508">
    <property type="term" value="P:proteolysis"/>
    <property type="evidence" value="ECO:0007669"/>
    <property type="project" value="UniProtKB-KW"/>
</dbReference>
<dbReference type="GO" id="GO:0008658">
    <property type="term" value="F:penicillin binding"/>
    <property type="evidence" value="ECO:0007669"/>
    <property type="project" value="InterPro"/>
</dbReference>
<dbReference type="GO" id="GO:0004180">
    <property type="term" value="F:carboxypeptidase activity"/>
    <property type="evidence" value="ECO:0007669"/>
    <property type="project" value="UniProtKB-KW"/>
</dbReference>
<evidence type="ECO:0000256" key="1">
    <source>
        <dbReference type="ARBA" id="ARBA00004236"/>
    </source>
</evidence>
<dbReference type="GO" id="GO:0030288">
    <property type="term" value="C:outer membrane-bounded periplasmic space"/>
    <property type="evidence" value="ECO:0007669"/>
    <property type="project" value="TreeGrafter"/>
</dbReference>
<evidence type="ECO:0000313" key="18">
    <source>
        <dbReference type="EMBL" id="OGF72768.1"/>
    </source>
</evidence>
<dbReference type="EMBL" id="MFHP01000014">
    <property type="protein sequence ID" value="OGF72768.1"/>
    <property type="molecule type" value="Genomic_DNA"/>
</dbReference>
<reference evidence="18 19" key="1">
    <citation type="journal article" date="2016" name="Nat. Commun.">
        <title>Thousands of microbial genomes shed light on interconnected biogeochemical processes in an aquifer system.</title>
        <authorList>
            <person name="Anantharaman K."/>
            <person name="Brown C.T."/>
            <person name="Hug L.A."/>
            <person name="Sharon I."/>
            <person name="Castelle C.J."/>
            <person name="Probst A.J."/>
            <person name="Thomas B.C."/>
            <person name="Singh A."/>
            <person name="Wilkins M.J."/>
            <person name="Karaoz U."/>
            <person name="Brodie E.L."/>
            <person name="Williams K.H."/>
            <person name="Hubbard S.S."/>
            <person name="Banfield J.F."/>
        </authorList>
    </citation>
    <scope>NUCLEOTIDE SEQUENCE [LARGE SCALE GENOMIC DNA]</scope>
</reference>
<evidence type="ECO:0000256" key="5">
    <source>
        <dbReference type="ARBA" id="ARBA00022676"/>
    </source>
</evidence>
<dbReference type="InterPro" id="IPR001264">
    <property type="entry name" value="Glyco_trans_51"/>
</dbReference>
<organism evidence="18 19">
    <name type="scientific">Candidatus Giovannonibacteria bacterium RIFCSPHIGHO2_02_FULL_45_40</name>
    <dbReference type="NCBI Taxonomy" id="1798337"/>
    <lineage>
        <taxon>Bacteria</taxon>
        <taxon>Candidatus Giovannoniibacteriota</taxon>
    </lineage>
</organism>
<dbReference type="Gene3D" id="3.40.710.10">
    <property type="entry name" value="DD-peptidase/beta-lactamase superfamily"/>
    <property type="match status" value="1"/>
</dbReference>
<dbReference type="InterPro" id="IPR023346">
    <property type="entry name" value="Lysozyme-like_dom_sf"/>
</dbReference>
<keyword evidence="9" id="KW-0573">Peptidoglycan synthesis</keyword>
<evidence type="ECO:0000256" key="9">
    <source>
        <dbReference type="ARBA" id="ARBA00022984"/>
    </source>
</evidence>
<evidence type="ECO:0000313" key="19">
    <source>
        <dbReference type="Proteomes" id="UP000178743"/>
    </source>
</evidence>
<evidence type="ECO:0000256" key="11">
    <source>
        <dbReference type="ARBA" id="ARBA00023268"/>
    </source>
</evidence>
<evidence type="ECO:0000259" key="16">
    <source>
        <dbReference type="Pfam" id="PF00905"/>
    </source>
</evidence>
<dbReference type="SUPFAM" id="SSF53955">
    <property type="entry name" value="Lysozyme-like"/>
    <property type="match status" value="1"/>
</dbReference>
<evidence type="ECO:0000256" key="7">
    <source>
        <dbReference type="ARBA" id="ARBA00022801"/>
    </source>
</evidence>
<dbReference type="Proteomes" id="UP000178743">
    <property type="component" value="Unassembled WGS sequence"/>
</dbReference>
<comment type="caution">
    <text evidence="18">The sequence shown here is derived from an EMBL/GenBank/DDBJ whole genome shotgun (WGS) entry which is preliminary data.</text>
</comment>
<dbReference type="SUPFAM" id="SSF56601">
    <property type="entry name" value="beta-lactamase/transpeptidase-like"/>
    <property type="match status" value="1"/>
</dbReference>
<protein>
    <recommendedName>
        <fullName evidence="13">peptidoglycan glycosyltransferase</fullName>
        <ecNumber evidence="13">2.4.99.28</ecNumber>
    </recommendedName>
</protein>
<dbReference type="GO" id="GO:0008955">
    <property type="term" value="F:peptidoglycan glycosyltransferase activity"/>
    <property type="evidence" value="ECO:0007669"/>
    <property type="project" value="UniProtKB-EC"/>
</dbReference>
<keyword evidence="6" id="KW-0808">Transferase</keyword>
<evidence type="ECO:0000256" key="8">
    <source>
        <dbReference type="ARBA" id="ARBA00022960"/>
    </source>
</evidence>
<keyword evidence="10" id="KW-0472">Membrane</keyword>
<keyword evidence="12" id="KW-0961">Cell wall biogenesis/degradation</keyword>
<keyword evidence="5" id="KW-0328">Glycosyltransferase</keyword>
<dbReference type="PANTHER" id="PTHR32282:SF11">
    <property type="entry name" value="PENICILLIN-BINDING PROTEIN 1B"/>
    <property type="match status" value="1"/>
</dbReference>
<evidence type="ECO:0000256" key="13">
    <source>
        <dbReference type="ARBA" id="ARBA00044770"/>
    </source>
</evidence>
<evidence type="ECO:0000256" key="15">
    <source>
        <dbReference type="SAM" id="MobiDB-lite"/>
    </source>
</evidence>
<dbReference type="GO" id="GO:0008360">
    <property type="term" value="P:regulation of cell shape"/>
    <property type="evidence" value="ECO:0007669"/>
    <property type="project" value="UniProtKB-KW"/>
</dbReference>
<sequence>MNYLGAAAFVILASVGGVWSAGLFDPPDISKLDDSREASQILDERSVLIKEYCTYCREIIPLEEMGLFPQVAVALEDKHFWGRWGPIDWIGVMRAFWEDLKAWRIKQGASTITQQVARNIFAEEELKYERESGKLSAKFWRKMREAFIAAALEKTLYKKLGDRKLARIKILELYLNTVYCGDGKNGAWYGVKACSRWYFNKSPRELNYAETAMIAGLWRSPNSSPFLKPKEALELRERALQQLVSEGVLTPEQKKEFEIFPLPQKRGSYEINPAPHFAEFVRRQIAAKYRFVDQGLKVYTTLNLEWQKVAEDALAAAVGEMVKRNPELAEDLRGAAFMVDARTGSIKVFTQEPSFKESEYLLYQIKRHTGSAFKPFFYLAWLLKGGRLSCEDEGSGPCRLDDSADRGDGKSLLAVPMGRAGDRKYIQNFPYQGLPRYRGVIPAMQALVESRNVATMSGVAGIRNSRASARISKEEILEAANKLGVTLPEVDPGLTVAIGSIDVSLYEMVRAWIVMIGGRIVEPYAVEEILDAKGKSIEAAELKETEIILAPDISFAITRGLRATVELPHGTGNRANEELVKKLGVHVMGKTGTATDAEGETTDNWFVGCTPSYCMGIWIGRDKKLPMKTTVVDGQPIQETGGRNALPVFIKTMQKIYETEPKDIFSEATDPKKPFKLKPKEGAATIQNEENSVAEGDDF</sequence>
<feature type="domain" description="Glycosyl transferase family 51" evidence="17">
    <location>
        <begin position="60"/>
        <end position="243"/>
    </location>
</feature>
<evidence type="ECO:0000256" key="10">
    <source>
        <dbReference type="ARBA" id="ARBA00023136"/>
    </source>
</evidence>
<dbReference type="InterPro" id="IPR036950">
    <property type="entry name" value="PBP_transglycosylase"/>
</dbReference>
<dbReference type="GO" id="GO:0071555">
    <property type="term" value="P:cell wall organization"/>
    <property type="evidence" value="ECO:0007669"/>
    <property type="project" value="UniProtKB-KW"/>
</dbReference>
<dbReference type="GO" id="GO:0009252">
    <property type="term" value="P:peptidoglycan biosynthetic process"/>
    <property type="evidence" value="ECO:0007669"/>
    <property type="project" value="UniProtKB-KW"/>
</dbReference>
<accession>A0A1F5WAU4</accession>
<dbReference type="AlphaFoldDB" id="A0A1F5WAU4"/>
<dbReference type="Pfam" id="PF00912">
    <property type="entry name" value="Transgly"/>
    <property type="match status" value="1"/>
</dbReference>
<dbReference type="InterPro" id="IPR001460">
    <property type="entry name" value="PCN-bd_Tpept"/>
</dbReference>
<evidence type="ECO:0000256" key="14">
    <source>
        <dbReference type="ARBA" id="ARBA00049902"/>
    </source>
</evidence>
<keyword evidence="3" id="KW-0121">Carboxypeptidase</keyword>
<feature type="region of interest" description="Disordered" evidence="15">
    <location>
        <begin position="662"/>
        <end position="699"/>
    </location>
</feature>
<comment type="catalytic activity">
    <reaction evidence="14">
        <text>[GlcNAc-(1-&gt;4)-Mur2Ac(oyl-L-Ala-gamma-D-Glu-L-Lys-D-Ala-D-Ala)](n)-di-trans,octa-cis-undecaprenyl diphosphate + beta-D-GlcNAc-(1-&gt;4)-Mur2Ac(oyl-L-Ala-gamma-D-Glu-L-Lys-D-Ala-D-Ala)-di-trans,octa-cis-undecaprenyl diphosphate = [GlcNAc-(1-&gt;4)-Mur2Ac(oyl-L-Ala-gamma-D-Glu-L-Lys-D-Ala-D-Ala)](n+1)-di-trans,octa-cis-undecaprenyl diphosphate + di-trans,octa-cis-undecaprenyl diphosphate + H(+)</text>
        <dbReference type="Rhea" id="RHEA:23708"/>
        <dbReference type="Rhea" id="RHEA-COMP:9602"/>
        <dbReference type="Rhea" id="RHEA-COMP:9603"/>
        <dbReference type="ChEBI" id="CHEBI:15378"/>
        <dbReference type="ChEBI" id="CHEBI:58405"/>
        <dbReference type="ChEBI" id="CHEBI:60033"/>
        <dbReference type="ChEBI" id="CHEBI:78435"/>
        <dbReference type="EC" id="2.4.99.28"/>
    </reaction>
</comment>
<dbReference type="Gene3D" id="1.10.3810.10">
    <property type="entry name" value="Biosynthetic peptidoglycan transglycosylase-like"/>
    <property type="match status" value="1"/>
</dbReference>
<name>A0A1F5WAU4_9BACT</name>
<keyword evidence="7" id="KW-0378">Hydrolase</keyword>
<dbReference type="InterPro" id="IPR050396">
    <property type="entry name" value="Glycosyltr_51/Transpeptidase"/>
</dbReference>
<keyword evidence="11" id="KW-0511">Multifunctional enzyme</keyword>
<evidence type="ECO:0000256" key="4">
    <source>
        <dbReference type="ARBA" id="ARBA00022670"/>
    </source>
</evidence>
<dbReference type="Pfam" id="PF00905">
    <property type="entry name" value="Transpeptidase"/>
    <property type="match status" value="1"/>
</dbReference>
<feature type="compositionally biased region" description="Basic and acidic residues" evidence="15">
    <location>
        <begin position="662"/>
        <end position="681"/>
    </location>
</feature>
<dbReference type="GO" id="GO:0005886">
    <property type="term" value="C:plasma membrane"/>
    <property type="evidence" value="ECO:0007669"/>
    <property type="project" value="UniProtKB-SubCell"/>
</dbReference>